<gene>
    <name evidence="2" type="ORF">HK105_204789</name>
</gene>
<organism evidence="2 3">
    <name type="scientific">Polyrhizophydium stewartii</name>
    <dbReference type="NCBI Taxonomy" id="2732419"/>
    <lineage>
        <taxon>Eukaryota</taxon>
        <taxon>Fungi</taxon>
        <taxon>Fungi incertae sedis</taxon>
        <taxon>Chytridiomycota</taxon>
        <taxon>Chytridiomycota incertae sedis</taxon>
        <taxon>Chytridiomycetes</taxon>
        <taxon>Rhizophydiales</taxon>
        <taxon>Rhizophydiales incertae sedis</taxon>
        <taxon>Polyrhizophydium</taxon>
    </lineage>
</organism>
<dbReference type="CDD" id="cd19817">
    <property type="entry name" value="Bbox1_ANCHR-like"/>
    <property type="match status" value="1"/>
</dbReference>
<keyword evidence="3" id="KW-1185">Reference proteome</keyword>
<dbReference type="Proteomes" id="UP001527925">
    <property type="component" value="Unassembled WGS sequence"/>
</dbReference>
<name>A0ABR4N808_9FUNG</name>
<dbReference type="PANTHER" id="PTHR46603:SF1">
    <property type="entry name" value="ABSCISSION_NOCUT CHECKPOINT REGULATOR"/>
    <property type="match status" value="1"/>
</dbReference>
<dbReference type="Pfam" id="PF22586">
    <property type="entry name" value="ANCHR-like_BBOX"/>
    <property type="match status" value="1"/>
</dbReference>
<accession>A0ABR4N808</accession>
<dbReference type="PANTHER" id="PTHR46603">
    <property type="entry name" value="ABSCISSION/NOCUT CHECKPOINT REGULATOR"/>
    <property type="match status" value="1"/>
</dbReference>
<evidence type="ECO:0000313" key="3">
    <source>
        <dbReference type="Proteomes" id="UP001527925"/>
    </source>
</evidence>
<reference evidence="2 3" key="1">
    <citation type="submission" date="2023-09" db="EMBL/GenBank/DDBJ databases">
        <title>Pangenome analysis of Batrachochytrium dendrobatidis and related Chytrids.</title>
        <authorList>
            <person name="Yacoub M.N."/>
            <person name="Stajich J.E."/>
            <person name="James T.Y."/>
        </authorList>
    </citation>
    <scope>NUCLEOTIDE SEQUENCE [LARGE SCALE GENOMIC DNA]</scope>
    <source>
        <strain evidence="2 3">JEL0888</strain>
    </source>
</reference>
<protein>
    <recommendedName>
        <fullName evidence="4">Zinc finger FYVE domain-containing protein 19</fullName>
    </recommendedName>
</protein>
<dbReference type="SUPFAM" id="SSF57845">
    <property type="entry name" value="B-box zinc-binding domain"/>
    <property type="match status" value="1"/>
</dbReference>
<evidence type="ECO:0008006" key="4">
    <source>
        <dbReference type="Google" id="ProtNLM"/>
    </source>
</evidence>
<evidence type="ECO:0000256" key="1">
    <source>
        <dbReference type="SAM" id="MobiDB-lite"/>
    </source>
</evidence>
<proteinExistence type="predicted"/>
<comment type="caution">
    <text evidence="2">The sequence shown here is derived from an EMBL/GenBank/DDBJ whole genome shotgun (WGS) entry which is preliminary data.</text>
</comment>
<feature type="compositionally biased region" description="Low complexity" evidence="1">
    <location>
        <begin position="192"/>
        <end position="213"/>
    </location>
</feature>
<feature type="region of interest" description="Disordered" evidence="1">
    <location>
        <begin position="192"/>
        <end position="234"/>
    </location>
</feature>
<evidence type="ECO:0000313" key="2">
    <source>
        <dbReference type="EMBL" id="KAL2915604.1"/>
    </source>
</evidence>
<dbReference type="InterPro" id="IPR044553">
    <property type="entry name" value="Bbox1_ANCHR"/>
</dbReference>
<dbReference type="EMBL" id="JADGIZ020000022">
    <property type="protein sequence ID" value="KAL2915604.1"/>
    <property type="molecule type" value="Genomic_DNA"/>
</dbReference>
<sequence>MGDDALRARFERLKAAGPREPLPSDGELQSRLAGLTGHAPVAAAAAAARVSEAVAGAHSGARRVSHIAVPAPDDRELADLLADSELLDGVDVAFEDPHVDVPAIALPEPPAAEPYLPRASFVDFNEVLLTSPLGIRPPHAPGDDDTGEVASLLSQVQLEVDLERRYGDPAKAQEQALEQRFKDLASFRPVTAAAPAAPTSPAQAPVASTAPPARSKTDRRASLGAPPRPPSVSDFLADAKRDVDDDPDQWCCICNEDATVACDGCDGDLYCARCFREGHSDDREMRSHIARRLETK</sequence>